<name>A0A1I2DVT8_9ACTN</name>
<reference evidence="2 3" key="1">
    <citation type="submission" date="2016-10" db="EMBL/GenBank/DDBJ databases">
        <authorList>
            <person name="de Groot N.N."/>
        </authorList>
    </citation>
    <scope>NUCLEOTIDE SEQUENCE [LARGE SCALE GENOMIC DNA]</scope>
    <source>
        <strain evidence="2 3">DSM 43019</strain>
    </source>
</reference>
<feature type="chain" id="PRO_5011658407" description="Auto-transporter adhesin head GIN domain-containing protein" evidence="1">
    <location>
        <begin position="29"/>
        <end position="144"/>
    </location>
</feature>
<evidence type="ECO:0000313" key="3">
    <source>
        <dbReference type="Proteomes" id="UP000199645"/>
    </source>
</evidence>
<proteinExistence type="predicted"/>
<feature type="signal peptide" evidence="1">
    <location>
        <begin position="1"/>
        <end position="28"/>
    </location>
</feature>
<dbReference type="EMBL" id="FONV01000004">
    <property type="protein sequence ID" value="SFE84715.1"/>
    <property type="molecule type" value="Genomic_DNA"/>
</dbReference>
<dbReference type="AlphaFoldDB" id="A0A1I2DVT8"/>
<accession>A0A1I2DVT8</accession>
<sequence length="144" mass="15307">MTGRRWRAGGSVFSAVVLLAGGVLTAAAATARSADTTTRFPAARTVVVDNRNGPITVRAGGPGITVHRRLAWTLAEPWLQENRDDTTLTLHATCGRPDHTVQIIIDCEIAYDLEVPPETALDLSATGPISVTGVRGDLRVRPGR</sequence>
<evidence type="ECO:0000256" key="1">
    <source>
        <dbReference type="SAM" id="SignalP"/>
    </source>
</evidence>
<dbReference type="Proteomes" id="UP000199645">
    <property type="component" value="Unassembled WGS sequence"/>
</dbReference>
<organism evidence="2 3">
    <name type="scientific">Actinoplanes philippinensis</name>
    <dbReference type="NCBI Taxonomy" id="35752"/>
    <lineage>
        <taxon>Bacteria</taxon>
        <taxon>Bacillati</taxon>
        <taxon>Actinomycetota</taxon>
        <taxon>Actinomycetes</taxon>
        <taxon>Micromonosporales</taxon>
        <taxon>Micromonosporaceae</taxon>
        <taxon>Actinoplanes</taxon>
    </lineage>
</organism>
<evidence type="ECO:0008006" key="4">
    <source>
        <dbReference type="Google" id="ProtNLM"/>
    </source>
</evidence>
<dbReference type="RefSeq" id="WP_093612532.1">
    <property type="nucleotide sequence ID" value="NZ_BOMT01000034.1"/>
</dbReference>
<keyword evidence="1" id="KW-0732">Signal</keyword>
<protein>
    <recommendedName>
        <fullName evidence="4">Auto-transporter adhesin head GIN domain-containing protein</fullName>
    </recommendedName>
</protein>
<dbReference type="STRING" id="35752.SAMN05421541_10413"/>
<keyword evidence="3" id="KW-1185">Reference proteome</keyword>
<dbReference type="OrthoDB" id="4456952at2"/>
<evidence type="ECO:0000313" key="2">
    <source>
        <dbReference type="EMBL" id="SFE84715.1"/>
    </source>
</evidence>
<gene>
    <name evidence="2" type="ORF">SAMN05421541_10413</name>
</gene>